<dbReference type="InterPro" id="IPR002347">
    <property type="entry name" value="SDR_fam"/>
</dbReference>
<evidence type="ECO:0000313" key="5">
    <source>
        <dbReference type="Proteomes" id="UP001484239"/>
    </source>
</evidence>
<dbReference type="EMBL" id="JBBHLI010000007">
    <property type="protein sequence ID" value="MEK9501793.1"/>
    <property type="molecule type" value="Genomic_DNA"/>
</dbReference>
<accession>A0ABU9EAQ7</accession>
<evidence type="ECO:0000259" key="3">
    <source>
        <dbReference type="SMART" id="SM00822"/>
    </source>
</evidence>
<dbReference type="RefSeq" id="WP_405283761.1">
    <property type="nucleotide sequence ID" value="NZ_CP144380.1"/>
</dbReference>
<proteinExistence type="inferred from homology"/>
<organism evidence="4 5">
    <name type="scientific">Gaopeijia maritima</name>
    <dbReference type="NCBI Taxonomy" id="3119007"/>
    <lineage>
        <taxon>Bacteria</taxon>
        <taxon>Pseudomonadati</taxon>
        <taxon>Gemmatimonadota</taxon>
        <taxon>Longimicrobiia</taxon>
        <taxon>Gaopeijiales</taxon>
        <taxon>Gaopeijiaceae</taxon>
        <taxon>Gaopeijia</taxon>
    </lineage>
</organism>
<reference evidence="4 5" key="1">
    <citation type="submission" date="2024-02" db="EMBL/GenBank/DDBJ databases">
        <title>A novel Gemmatimonadota bacterium.</title>
        <authorList>
            <person name="Du Z.-J."/>
            <person name="Ye Y.-Q."/>
        </authorList>
    </citation>
    <scope>NUCLEOTIDE SEQUENCE [LARGE SCALE GENOMIC DNA]</scope>
    <source>
        <strain evidence="4 5">DH-20</strain>
    </source>
</reference>
<dbReference type="GO" id="GO:0016491">
    <property type="term" value="F:oxidoreductase activity"/>
    <property type="evidence" value="ECO:0007669"/>
    <property type="project" value="UniProtKB-KW"/>
</dbReference>
<gene>
    <name evidence="4" type="ORF">WI372_12450</name>
</gene>
<keyword evidence="5" id="KW-1185">Reference proteome</keyword>
<protein>
    <submittedName>
        <fullName evidence="4">SDR family oxidoreductase</fullName>
        <ecNumber evidence="4">1.-.-.-</ecNumber>
    </submittedName>
</protein>
<dbReference type="SMART" id="SM00822">
    <property type="entry name" value="PKS_KR"/>
    <property type="match status" value="1"/>
</dbReference>
<dbReference type="Gene3D" id="3.40.50.720">
    <property type="entry name" value="NAD(P)-binding Rossmann-like Domain"/>
    <property type="match status" value="1"/>
</dbReference>
<comment type="caution">
    <text evidence="4">The sequence shown here is derived from an EMBL/GenBank/DDBJ whole genome shotgun (WGS) entry which is preliminary data.</text>
</comment>
<evidence type="ECO:0000256" key="1">
    <source>
        <dbReference type="ARBA" id="ARBA00006484"/>
    </source>
</evidence>
<dbReference type="CDD" id="cd05233">
    <property type="entry name" value="SDR_c"/>
    <property type="match status" value="1"/>
</dbReference>
<dbReference type="PRINTS" id="PR00081">
    <property type="entry name" value="GDHRDH"/>
</dbReference>
<evidence type="ECO:0000313" key="4">
    <source>
        <dbReference type="EMBL" id="MEK9501793.1"/>
    </source>
</evidence>
<dbReference type="InterPro" id="IPR057326">
    <property type="entry name" value="KR_dom"/>
</dbReference>
<feature type="domain" description="Ketoreductase" evidence="3">
    <location>
        <begin position="8"/>
        <end position="183"/>
    </location>
</feature>
<sequence>MSIPLEGRTVLVTGGSRGIGRAVVEAAAEAGAFVHVLSRDPEPVAEVARRSGGAVWPADLGDDAAVWSALDRLRETLGREPWAVVNAAGAFGVSSLADTSVTTFDRMVAINLRGTFLVIRALLPGLLERGSGRIVNVGSVAGRRAFPGNAAYGASKFGVRGLHEVLLEELRGSGVTATLIEPAATDTPLWDPLDPDADPALPARADMLEAGDVADAVLFALTRPEGVRIPLLQIERG</sequence>
<name>A0ABU9EAQ7_9BACT</name>
<dbReference type="InterPro" id="IPR036291">
    <property type="entry name" value="NAD(P)-bd_dom_sf"/>
</dbReference>
<dbReference type="PANTHER" id="PTHR44196:SF1">
    <property type="entry name" value="DEHYDROGENASE_REDUCTASE SDR FAMILY MEMBER 7B"/>
    <property type="match status" value="1"/>
</dbReference>
<dbReference type="SUPFAM" id="SSF51735">
    <property type="entry name" value="NAD(P)-binding Rossmann-fold domains"/>
    <property type="match status" value="1"/>
</dbReference>
<dbReference type="EC" id="1.-.-.-" evidence="4"/>
<comment type="similarity">
    <text evidence="1">Belongs to the short-chain dehydrogenases/reductases (SDR) family.</text>
</comment>
<evidence type="ECO:0000256" key="2">
    <source>
        <dbReference type="ARBA" id="ARBA00023002"/>
    </source>
</evidence>
<dbReference type="PANTHER" id="PTHR44196">
    <property type="entry name" value="DEHYDROGENASE/REDUCTASE SDR FAMILY MEMBER 7B"/>
    <property type="match status" value="1"/>
</dbReference>
<keyword evidence="2 4" id="KW-0560">Oxidoreductase</keyword>
<dbReference type="Pfam" id="PF00106">
    <property type="entry name" value="adh_short"/>
    <property type="match status" value="1"/>
</dbReference>
<dbReference type="Proteomes" id="UP001484239">
    <property type="component" value="Unassembled WGS sequence"/>
</dbReference>